<keyword evidence="1" id="KW-1133">Transmembrane helix</keyword>
<evidence type="ECO:0000256" key="1">
    <source>
        <dbReference type="SAM" id="Phobius"/>
    </source>
</evidence>
<keyword evidence="3" id="KW-1185">Reference proteome</keyword>
<gene>
    <name evidence="2" type="ORF">J2S15_000356</name>
</gene>
<keyword evidence="1" id="KW-0472">Membrane</keyword>
<dbReference type="Proteomes" id="UP001230220">
    <property type="component" value="Unassembled WGS sequence"/>
</dbReference>
<evidence type="ECO:0000313" key="2">
    <source>
        <dbReference type="EMBL" id="MDQ0359625.1"/>
    </source>
</evidence>
<dbReference type="EMBL" id="JAUSUR010000001">
    <property type="protein sequence ID" value="MDQ0359625.1"/>
    <property type="molecule type" value="Genomic_DNA"/>
</dbReference>
<evidence type="ECO:0000313" key="3">
    <source>
        <dbReference type="Proteomes" id="UP001230220"/>
    </source>
</evidence>
<comment type="caution">
    <text evidence="2">The sequence shown here is derived from an EMBL/GenBank/DDBJ whole genome shotgun (WGS) entry which is preliminary data.</text>
</comment>
<feature type="transmembrane region" description="Helical" evidence="1">
    <location>
        <begin position="6"/>
        <end position="30"/>
    </location>
</feature>
<protein>
    <submittedName>
        <fullName evidence="2">Type II secretory pathway pseudopilin PulG</fullName>
    </submittedName>
</protein>
<sequence length="144" mass="17044">MSGEVLLTIVFIIVAILLTIVVIGLLYLLIAYMKDRRERDEVQNNKEMQSQLLSYIRENEENEFDYAFVSRKLNLSNKEIYKYLSFLSDEDKIVAQQKYLRKPILLSDNDIENFYWKVYIRCDKHPVSKLGTLYSQNDESETSL</sequence>
<keyword evidence="1" id="KW-0812">Transmembrane</keyword>
<reference evidence="2 3" key="1">
    <citation type="submission" date="2023-07" db="EMBL/GenBank/DDBJ databases">
        <title>Genomic Encyclopedia of Type Strains, Phase IV (KMG-IV): sequencing the most valuable type-strain genomes for metagenomic binning, comparative biology and taxonomic classification.</title>
        <authorList>
            <person name="Goeker M."/>
        </authorList>
    </citation>
    <scope>NUCLEOTIDE SEQUENCE [LARGE SCALE GENOMIC DNA]</scope>
    <source>
        <strain evidence="2 3">DSM 16784</strain>
    </source>
</reference>
<name>A0ABU0DYK8_9FIRM</name>
<organism evidence="2 3">
    <name type="scientific">Breznakia pachnodae</name>
    <dbReference type="NCBI Taxonomy" id="265178"/>
    <lineage>
        <taxon>Bacteria</taxon>
        <taxon>Bacillati</taxon>
        <taxon>Bacillota</taxon>
        <taxon>Erysipelotrichia</taxon>
        <taxon>Erysipelotrichales</taxon>
        <taxon>Erysipelotrichaceae</taxon>
        <taxon>Breznakia</taxon>
    </lineage>
</organism>
<accession>A0ABU0DYK8</accession>
<dbReference type="RefSeq" id="WP_307404897.1">
    <property type="nucleotide sequence ID" value="NZ_JAUSUR010000001.1"/>
</dbReference>
<proteinExistence type="predicted"/>